<gene>
    <name evidence="1" type="ORF">D7193_20940</name>
</gene>
<dbReference type="OrthoDB" id="3393036at2"/>
<dbReference type="Proteomes" id="UP000279968">
    <property type="component" value="Unassembled WGS sequence"/>
</dbReference>
<proteinExistence type="predicted"/>
<sequence length="77" mass="8986">MRPIWLCRVCAAPWPCGTARLELRREYVTDPVALRIYLCTLLHDAVADLYQLNPHDGPDPRDLFRRFLAWAPRIGPR</sequence>
<name>A0A3B0A2H4_9ACTN</name>
<organism evidence="1 2">
    <name type="scientific">Micromonospora costi</name>
    <dbReference type="NCBI Taxonomy" id="1530042"/>
    <lineage>
        <taxon>Bacteria</taxon>
        <taxon>Bacillati</taxon>
        <taxon>Actinomycetota</taxon>
        <taxon>Actinomycetes</taxon>
        <taxon>Micromonosporales</taxon>
        <taxon>Micromonosporaceae</taxon>
        <taxon>Micromonospora</taxon>
    </lineage>
</organism>
<dbReference type="EMBL" id="RBAN01000003">
    <property type="protein sequence ID" value="RKN54702.1"/>
    <property type="molecule type" value="Genomic_DNA"/>
</dbReference>
<accession>A0A3B0A2H4</accession>
<protein>
    <recommendedName>
        <fullName evidence="3">Flavin reductase</fullName>
    </recommendedName>
</protein>
<comment type="caution">
    <text evidence="1">The sequence shown here is derived from an EMBL/GenBank/DDBJ whole genome shotgun (WGS) entry which is preliminary data.</text>
</comment>
<reference evidence="1 2" key="1">
    <citation type="journal article" date="2015" name="Int. J. Syst. Evol. Microbiol.">
        <title>Micromonospora costi sp. nov., isolated from a leaf of Costus speciosus.</title>
        <authorList>
            <person name="Thawai C."/>
        </authorList>
    </citation>
    <scope>NUCLEOTIDE SEQUENCE [LARGE SCALE GENOMIC DNA]</scope>
    <source>
        <strain evidence="1 2">CS1-12</strain>
    </source>
</reference>
<evidence type="ECO:0000313" key="2">
    <source>
        <dbReference type="Proteomes" id="UP000279968"/>
    </source>
</evidence>
<evidence type="ECO:0008006" key="3">
    <source>
        <dbReference type="Google" id="ProtNLM"/>
    </source>
</evidence>
<evidence type="ECO:0000313" key="1">
    <source>
        <dbReference type="EMBL" id="RKN54702.1"/>
    </source>
</evidence>
<dbReference type="AlphaFoldDB" id="A0A3B0A2H4"/>
<keyword evidence="2" id="KW-1185">Reference proteome</keyword>